<dbReference type="EMBL" id="VTRU01000001">
    <property type="protein sequence ID" value="TZF99082.1"/>
    <property type="molecule type" value="Genomic_DNA"/>
</dbReference>
<sequence>MMKRIISILLILGLCTAGCIGDSPYDPQAQCGTPENLIFEKGSNQLSWNMISQGEGYYEIQYGEQGFTLGNGTTVVTYKNSYSLPLYKNNKYDLYVRKNCGIDNGRSNWAGPVTVLASNTTTCIKPGYATYSKTTSSVYSSTFDATVTWENDGISAYETVLTTSSAPPASGELVISGQKAIYIGLSKTMNYNFFVRKKCADNTFSDFYGPYPIKWN</sequence>
<protein>
    <recommendedName>
        <fullName evidence="4">Fibronectin type-III domain-containing protein</fullName>
    </recommendedName>
</protein>
<gene>
    <name evidence="2" type="ORF">FW781_03915</name>
</gene>
<evidence type="ECO:0000313" key="3">
    <source>
        <dbReference type="Proteomes" id="UP000323884"/>
    </source>
</evidence>
<keyword evidence="3" id="KW-1185">Reference proteome</keyword>
<keyword evidence="1" id="KW-0732">Signal</keyword>
<dbReference type="AlphaFoldDB" id="A0A5D8ZY71"/>
<reference evidence="2 3" key="1">
    <citation type="submission" date="2019-08" db="EMBL/GenBank/DDBJ databases">
        <title>Draft genome sequence of Chryseobacterium sp. Gsoil 183.</title>
        <authorList>
            <person name="Im W.-T."/>
        </authorList>
    </citation>
    <scope>NUCLEOTIDE SEQUENCE [LARGE SCALE GENOMIC DNA]</scope>
    <source>
        <strain evidence="2 3">Gsoil 183</strain>
        <plasmid evidence="2">unnamed1</plasmid>
    </source>
</reference>
<evidence type="ECO:0000256" key="1">
    <source>
        <dbReference type="SAM" id="SignalP"/>
    </source>
</evidence>
<dbReference type="RefSeq" id="WP_149386214.1">
    <property type="nucleotide sequence ID" value="NZ_VTRU01000001.1"/>
</dbReference>
<evidence type="ECO:0008006" key="4">
    <source>
        <dbReference type="Google" id="ProtNLM"/>
    </source>
</evidence>
<comment type="caution">
    <text evidence="2">The sequence shown here is derived from an EMBL/GenBank/DDBJ whole genome shotgun (WGS) entry which is preliminary data.</text>
</comment>
<keyword evidence="2" id="KW-0614">Plasmid</keyword>
<dbReference type="OrthoDB" id="1233892at2"/>
<feature type="chain" id="PRO_5022713975" description="Fibronectin type-III domain-containing protein" evidence="1">
    <location>
        <begin position="22"/>
        <end position="216"/>
    </location>
</feature>
<name>A0A5D8ZY71_9FLAO</name>
<geneLocation type="plasmid" evidence="2">
    <name>unnamed1</name>
</geneLocation>
<accession>A0A5D8ZY71</accession>
<evidence type="ECO:0000313" key="2">
    <source>
        <dbReference type="EMBL" id="TZF99082.1"/>
    </source>
</evidence>
<organism evidence="2 3">
    <name type="scientific">Chryseobacterium panacisoli</name>
    <dbReference type="NCBI Taxonomy" id="1807141"/>
    <lineage>
        <taxon>Bacteria</taxon>
        <taxon>Pseudomonadati</taxon>
        <taxon>Bacteroidota</taxon>
        <taxon>Flavobacteriia</taxon>
        <taxon>Flavobacteriales</taxon>
        <taxon>Weeksellaceae</taxon>
        <taxon>Chryseobacterium group</taxon>
        <taxon>Chryseobacterium</taxon>
    </lineage>
</organism>
<dbReference type="Proteomes" id="UP000323884">
    <property type="component" value="Unassembled WGS sequence"/>
</dbReference>
<feature type="signal peptide" evidence="1">
    <location>
        <begin position="1"/>
        <end position="21"/>
    </location>
</feature>
<proteinExistence type="predicted"/>